<keyword evidence="1" id="KW-1133">Transmembrane helix</keyword>
<reference evidence="4 5" key="1">
    <citation type="journal article" date="2019" name="Emerg. Microbes Infect.">
        <title>Comprehensive subspecies identification of 175 nontuberculous mycobacteria species based on 7547 genomic profiles.</title>
        <authorList>
            <person name="Matsumoto Y."/>
            <person name="Kinjo T."/>
            <person name="Motooka D."/>
            <person name="Nabeya D."/>
            <person name="Jung N."/>
            <person name="Uechi K."/>
            <person name="Horii T."/>
            <person name="Iida T."/>
            <person name="Fujita J."/>
            <person name="Nakamura S."/>
        </authorList>
    </citation>
    <scope>NUCLEOTIDE SEQUENCE [LARGE SCALE GENOMIC DNA]</scope>
    <source>
        <strain evidence="4 5">JCM 13392</strain>
    </source>
</reference>
<evidence type="ECO:0000259" key="3">
    <source>
        <dbReference type="PROSITE" id="PS50887"/>
    </source>
</evidence>
<dbReference type="InterPro" id="IPR000160">
    <property type="entry name" value="GGDEF_dom"/>
</dbReference>
<name>A0A7I9WIY2_9MYCO</name>
<dbReference type="Pfam" id="PF00563">
    <property type="entry name" value="EAL"/>
    <property type="match status" value="1"/>
</dbReference>
<dbReference type="SUPFAM" id="SSF55073">
    <property type="entry name" value="Nucleotide cyclase"/>
    <property type="match status" value="1"/>
</dbReference>
<dbReference type="EMBL" id="BLKT01000003">
    <property type="protein sequence ID" value="GFG57549.1"/>
    <property type="molecule type" value="Genomic_DNA"/>
</dbReference>
<dbReference type="InterPro" id="IPR001633">
    <property type="entry name" value="EAL_dom"/>
</dbReference>
<dbReference type="NCBIfam" id="TIGR00254">
    <property type="entry name" value="GGDEF"/>
    <property type="match status" value="1"/>
</dbReference>
<gene>
    <name evidence="4" type="ORF">MMUR_16850</name>
</gene>
<dbReference type="PANTHER" id="PTHR44757">
    <property type="entry name" value="DIGUANYLATE CYCLASE DGCP"/>
    <property type="match status" value="1"/>
</dbReference>
<dbReference type="SMART" id="SM00267">
    <property type="entry name" value="GGDEF"/>
    <property type="match status" value="1"/>
</dbReference>
<dbReference type="AlphaFoldDB" id="A0A7I9WIY2"/>
<feature type="domain" description="EAL" evidence="2">
    <location>
        <begin position="496"/>
        <end position="740"/>
    </location>
</feature>
<dbReference type="CDD" id="cd01949">
    <property type="entry name" value="GGDEF"/>
    <property type="match status" value="1"/>
</dbReference>
<dbReference type="InterPro" id="IPR043128">
    <property type="entry name" value="Rev_trsase/Diguanyl_cyclase"/>
</dbReference>
<dbReference type="PANTHER" id="PTHR44757:SF2">
    <property type="entry name" value="BIOFILM ARCHITECTURE MAINTENANCE PROTEIN MBAA"/>
    <property type="match status" value="1"/>
</dbReference>
<feature type="transmembrane region" description="Helical" evidence="1">
    <location>
        <begin position="33"/>
        <end position="55"/>
    </location>
</feature>
<feature type="transmembrane region" description="Helical" evidence="1">
    <location>
        <begin position="137"/>
        <end position="157"/>
    </location>
</feature>
<feature type="transmembrane region" description="Helical" evidence="1">
    <location>
        <begin position="227"/>
        <end position="247"/>
    </location>
</feature>
<dbReference type="InterPro" id="IPR029787">
    <property type="entry name" value="Nucleotide_cyclase"/>
</dbReference>
<dbReference type="Pfam" id="PF00990">
    <property type="entry name" value="GGDEF"/>
    <property type="match status" value="1"/>
</dbReference>
<dbReference type="Proteomes" id="UP000465241">
    <property type="component" value="Unassembled WGS sequence"/>
</dbReference>
<dbReference type="PROSITE" id="PS50883">
    <property type="entry name" value="EAL"/>
    <property type="match status" value="1"/>
</dbReference>
<feature type="transmembrane region" description="Helical" evidence="1">
    <location>
        <begin position="67"/>
        <end position="85"/>
    </location>
</feature>
<dbReference type="Gene3D" id="3.20.20.450">
    <property type="entry name" value="EAL domain"/>
    <property type="match status" value="1"/>
</dbReference>
<accession>A0A7I9WIY2</accession>
<feature type="transmembrane region" description="Helical" evidence="1">
    <location>
        <begin position="169"/>
        <end position="188"/>
    </location>
</feature>
<evidence type="ECO:0000259" key="2">
    <source>
        <dbReference type="PROSITE" id="PS50883"/>
    </source>
</evidence>
<dbReference type="PROSITE" id="PS50887">
    <property type="entry name" value="GGDEF"/>
    <property type="match status" value="1"/>
</dbReference>
<sequence>MSTRQRMGLVLGVLVVGAAVLNALQLWPSTVAADVAVALQLITATGAMVCGLVIARRVTGAARWWRLSYSAVMAVWVIGHLVDLADGDSSNTSTVSAIAYLCTTILALAAVALLLVCDQRARGAEGPVLQRPSAVSVLDTAVAALSFLILAVMSGVGVRGTWSGSTVDAIFAGLQLVLVTFVVCVAMLHNPARIYRVNLILLVLGIVAIAASDRLVTYLDLFGADGLILWGGLGFIVGPLLVAFAMLEPTPRSTTRVSSVDWVQLIMPFTGFLGIVALLAFHFFSGQKPPAFAVAAAGLTALLLTVRQVIAMRSMTLVTDRLYAVQRGLAHQVLHDPLTGLPNRILLTRRLNEVIGARDFVLIFVDLDDFKMVNDQYGHAAGDELLVAVGERLRRCVAAEDTLARVGGDEFAVLVADGCDDPGVVADRLRVALRDPFPVHGNSVRVRASMGLVRAGVDDAPQTSDDLLRKADTSMYASKRLGKDTTVVYQPRAGVHADFVAAMRAAPGRAPAGFRLVYQPVVALPAGNTVALEALARWTAPNGVEIAPETFVAAAEAAGLGAEFDALVLDLTCRQIASTTLALNIHVNVGAARLGNADFEDTIRHTLARHNIAPTRLVLEITETVPIVDLTAAAAQIRRLNELGLSVALDDFGAGYNSLTYLHTLPVQIVKLDRGLAEGTGHARDLALYRSMVAVCTNLGCAVVAEGIETPGQSQTVAAAGCQYAQGYLYGRPEPLSALS</sequence>
<dbReference type="SMART" id="SM00052">
    <property type="entry name" value="EAL"/>
    <property type="match status" value="1"/>
</dbReference>
<evidence type="ECO:0000313" key="4">
    <source>
        <dbReference type="EMBL" id="GFG57549.1"/>
    </source>
</evidence>
<dbReference type="RefSeq" id="WP_246243730.1">
    <property type="nucleotide sequence ID" value="NZ_BAAAMC010000012.1"/>
</dbReference>
<evidence type="ECO:0000313" key="5">
    <source>
        <dbReference type="Proteomes" id="UP000465241"/>
    </source>
</evidence>
<organism evidence="4 5">
    <name type="scientific">Mycolicibacterium murale</name>
    <dbReference type="NCBI Taxonomy" id="182220"/>
    <lineage>
        <taxon>Bacteria</taxon>
        <taxon>Bacillati</taxon>
        <taxon>Actinomycetota</taxon>
        <taxon>Actinomycetes</taxon>
        <taxon>Mycobacteriales</taxon>
        <taxon>Mycobacteriaceae</taxon>
        <taxon>Mycolicibacterium</taxon>
    </lineage>
</organism>
<keyword evidence="1" id="KW-0812">Transmembrane</keyword>
<feature type="domain" description="GGDEF" evidence="3">
    <location>
        <begin position="358"/>
        <end position="491"/>
    </location>
</feature>
<feature type="transmembrane region" description="Helical" evidence="1">
    <location>
        <begin position="195"/>
        <end position="215"/>
    </location>
</feature>
<dbReference type="InterPro" id="IPR052155">
    <property type="entry name" value="Biofilm_reg_signaling"/>
</dbReference>
<dbReference type="SUPFAM" id="SSF141868">
    <property type="entry name" value="EAL domain-like"/>
    <property type="match status" value="1"/>
</dbReference>
<evidence type="ECO:0000256" key="1">
    <source>
        <dbReference type="SAM" id="Phobius"/>
    </source>
</evidence>
<keyword evidence="1" id="KW-0472">Membrane</keyword>
<feature type="transmembrane region" description="Helical" evidence="1">
    <location>
        <begin position="259"/>
        <end position="284"/>
    </location>
</feature>
<protein>
    <submittedName>
        <fullName evidence="4">GGDEF-domain containing protein</fullName>
    </submittedName>
</protein>
<dbReference type="CDD" id="cd01948">
    <property type="entry name" value="EAL"/>
    <property type="match status" value="1"/>
</dbReference>
<feature type="transmembrane region" description="Helical" evidence="1">
    <location>
        <begin position="97"/>
        <end position="116"/>
    </location>
</feature>
<comment type="caution">
    <text evidence="4">The sequence shown here is derived from an EMBL/GenBank/DDBJ whole genome shotgun (WGS) entry which is preliminary data.</text>
</comment>
<dbReference type="InterPro" id="IPR035919">
    <property type="entry name" value="EAL_sf"/>
</dbReference>
<proteinExistence type="predicted"/>
<keyword evidence="5" id="KW-1185">Reference proteome</keyword>
<feature type="transmembrane region" description="Helical" evidence="1">
    <location>
        <begin position="290"/>
        <end position="306"/>
    </location>
</feature>
<dbReference type="Gene3D" id="3.30.70.270">
    <property type="match status" value="1"/>
</dbReference>